<evidence type="ECO:0000256" key="1">
    <source>
        <dbReference type="SAM" id="Coils"/>
    </source>
</evidence>
<evidence type="ECO:0000313" key="3">
    <source>
        <dbReference type="EMBL" id="PMR70765.1"/>
    </source>
</evidence>
<feature type="coiled-coil region" evidence="1">
    <location>
        <begin position="163"/>
        <end position="291"/>
    </location>
</feature>
<dbReference type="PANTHER" id="PTHR32309">
    <property type="entry name" value="TYROSINE-PROTEIN KINASE"/>
    <property type="match status" value="1"/>
</dbReference>
<organism evidence="3 4">
    <name type="scientific">Halomonas heilongjiangensis</name>
    <dbReference type="NCBI Taxonomy" id="1387883"/>
    <lineage>
        <taxon>Bacteria</taxon>
        <taxon>Pseudomonadati</taxon>
        <taxon>Pseudomonadota</taxon>
        <taxon>Gammaproteobacteria</taxon>
        <taxon>Oceanospirillales</taxon>
        <taxon>Halomonadaceae</taxon>
        <taxon>Halomonas</taxon>
    </lineage>
</organism>
<keyword evidence="2" id="KW-0472">Membrane</keyword>
<protein>
    <submittedName>
        <fullName evidence="3">Chain-length determining protein</fullName>
    </submittedName>
</protein>
<evidence type="ECO:0000313" key="4">
    <source>
        <dbReference type="Proteomes" id="UP000235346"/>
    </source>
</evidence>
<name>A0A2N7TRF6_9GAMM</name>
<proteinExistence type="predicted"/>
<dbReference type="PANTHER" id="PTHR32309:SF13">
    <property type="entry name" value="FERRIC ENTEROBACTIN TRANSPORT PROTEIN FEPE"/>
    <property type="match status" value="1"/>
</dbReference>
<keyword evidence="4" id="KW-1185">Reference proteome</keyword>
<dbReference type="Proteomes" id="UP000235346">
    <property type="component" value="Unassembled WGS sequence"/>
</dbReference>
<dbReference type="EMBL" id="PNRE01000025">
    <property type="protein sequence ID" value="PMR70765.1"/>
    <property type="molecule type" value="Genomic_DNA"/>
</dbReference>
<dbReference type="GO" id="GO:0004713">
    <property type="term" value="F:protein tyrosine kinase activity"/>
    <property type="evidence" value="ECO:0007669"/>
    <property type="project" value="TreeGrafter"/>
</dbReference>
<dbReference type="OrthoDB" id="5497849at2"/>
<feature type="transmembrane region" description="Helical" evidence="2">
    <location>
        <begin position="331"/>
        <end position="355"/>
    </location>
</feature>
<dbReference type="GO" id="GO:0005886">
    <property type="term" value="C:plasma membrane"/>
    <property type="evidence" value="ECO:0007669"/>
    <property type="project" value="TreeGrafter"/>
</dbReference>
<reference evidence="3 4" key="1">
    <citation type="submission" date="2018-01" db="EMBL/GenBank/DDBJ databases">
        <title>Halomonas endophytica sp. nov., isolated from storage liquid in the stems of Populus euphratica.</title>
        <authorList>
            <person name="Chen C."/>
        </authorList>
    </citation>
    <scope>NUCLEOTIDE SEQUENCE [LARGE SCALE GENOMIC DNA]</scope>
    <source>
        <strain evidence="3 4">DSM 26881</strain>
    </source>
</reference>
<gene>
    <name evidence="3" type="ORF">C1H66_05680</name>
</gene>
<evidence type="ECO:0000256" key="2">
    <source>
        <dbReference type="SAM" id="Phobius"/>
    </source>
</evidence>
<dbReference type="InterPro" id="IPR050445">
    <property type="entry name" value="Bact_polysacc_biosynth/exp"/>
</dbReference>
<dbReference type="RefSeq" id="WP_102626929.1">
    <property type="nucleotide sequence ID" value="NZ_PDOH01000007.1"/>
</dbReference>
<accession>A0A2N7TRF6</accession>
<dbReference type="AlphaFoldDB" id="A0A2N7TRF6"/>
<keyword evidence="1" id="KW-0175">Coiled coil</keyword>
<sequence>MKAFFKRNPYWGICIAVIVLVSAYWTLWATDRYVSRTVVVLESPQLASPDVSMSSILGGGGGSSDLLLLREHLLSVDMLRRAQETLDLREHYSGHGDFFSRLRDPDVPIEDLHQYYQSRVKIDMDEYAQVLKIEVQAYTPEFAHQLASLLLEAGEEHMNEMGQRLAEEQVRFLEQQLGRLSERLDVARADLLDYQNEHGLVSPTNTVESLNQVVGTLEGELARLQARRSALGSFQSAQSSEMVRVESEIRALREQIDQERDRLAQATGDSLNRISSEYQTLELRAQFAQETYSSAMSALENTRIEAARTLKQVSVLQSPVFPEYAVEPRRLYNATVFGILALFVTFILNMIVLIVRDHKD</sequence>
<keyword evidence="2" id="KW-1133">Transmembrane helix</keyword>
<keyword evidence="2" id="KW-0812">Transmembrane</keyword>
<comment type="caution">
    <text evidence="3">The sequence shown here is derived from an EMBL/GenBank/DDBJ whole genome shotgun (WGS) entry which is preliminary data.</text>
</comment>
<feature type="transmembrane region" description="Helical" evidence="2">
    <location>
        <begin position="9"/>
        <end position="28"/>
    </location>
</feature>